<gene>
    <name evidence="1" type="ORF">AUEXF2481DRAFT_210415</name>
</gene>
<keyword evidence="2" id="KW-1185">Reference proteome</keyword>
<dbReference type="HOGENOM" id="CLU_024672_0_0_1"/>
<evidence type="ECO:0000313" key="1">
    <source>
        <dbReference type="EMBL" id="KEQ95238.1"/>
    </source>
</evidence>
<dbReference type="OMA" id="ILMENDG"/>
<dbReference type="InParanoid" id="A0A074YBS5"/>
<name>A0A074YBS5_AURSE</name>
<dbReference type="RefSeq" id="XP_013343957.1">
    <property type="nucleotide sequence ID" value="XM_013488503.1"/>
</dbReference>
<dbReference type="Gene3D" id="3.80.10.10">
    <property type="entry name" value="Ribonuclease Inhibitor"/>
    <property type="match status" value="1"/>
</dbReference>
<dbReference type="Proteomes" id="UP000030641">
    <property type="component" value="Unassembled WGS sequence"/>
</dbReference>
<dbReference type="OrthoDB" id="3819145at2759"/>
<dbReference type="InterPro" id="IPR032675">
    <property type="entry name" value="LRR_dom_sf"/>
</dbReference>
<dbReference type="GeneID" id="25362531"/>
<sequence length="459" mass="51519">MRNFRMRCLYRPAAEPIVLDPYEVELAISACLYSLAMHYDTLDDRGYANYAEDAIKDMLAGAAPNLSKVDLFWEFSGSSPCFVQALRGPSHRYQRGSLPSSSTSMGFLRHLNIVARDSALALKEWSTVTDFPKLEHLELHNYLEVDALLWLSSCQLSKLKILTLNLGLGDVCESVTAALNQLSLGLSLLEAFKISGPYESSTIDTVLENHGVRLRRLLLPRPSMVPDGHLSANTAGFTSVEFMHKIHRDCPQIEELGLCLLRSQGDVNEVAVYRALGTIPSLRKLHLSLYSRQAFTFSSESCRQFHNPRGIEKVMSQEESTQLGGALIDFAVDANLARSIFHTISAAKPAISQPLECLTLSVDGAKECGGFGASHLTDVLSYIGRSWYCTRNTRDDKLHECFVTERDPEEKLDREWMDEHDKDPMLEGVVFAQSVRRLWPAAKTKDWKKVWHSFEIDLS</sequence>
<protein>
    <recommendedName>
        <fullName evidence="3">F-box domain-containing protein</fullName>
    </recommendedName>
</protein>
<dbReference type="EMBL" id="KL584759">
    <property type="protein sequence ID" value="KEQ95238.1"/>
    <property type="molecule type" value="Genomic_DNA"/>
</dbReference>
<dbReference type="STRING" id="1043005.A0A074YBS5"/>
<organism evidence="1 2">
    <name type="scientific">Aureobasidium subglaciale (strain EXF-2481)</name>
    <name type="common">Aureobasidium pullulans var. subglaciale</name>
    <dbReference type="NCBI Taxonomy" id="1043005"/>
    <lineage>
        <taxon>Eukaryota</taxon>
        <taxon>Fungi</taxon>
        <taxon>Dikarya</taxon>
        <taxon>Ascomycota</taxon>
        <taxon>Pezizomycotina</taxon>
        <taxon>Dothideomycetes</taxon>
        <taxon>Dothideomycetidae</taxon>
        <taxon>Dothideales</taxon>
        <taxon>Saccotheciaceae</taxon>
        <taxon>Aureobasidium</taxon>
    </lineage>
</organism>
<reference evidence="1 2" key="1">
    <citation type="journal article" date="2014" name="BMC Genomics">
        <title>Genome sequencing of four Aureobasidium pullulans varieties: biotechnological potential, stress tolerance, and description of new species.</title>
        <authorList>
            <person name="Gostin Ar C."/>
            <person name="Ohm R.A."/>
            <person name="Kogej T."/>
            <person name="Sonjak S."/>
            <person name="Turk M."/>
            <person name="Zajc J."/>
            <person name="Zalar P."/>
            <person name="Grube M."/>
            <person name="Sun H."/>
            <person name="Han J."/>
            <person name="Sharma A."/>
            <person name="Chiniquy J."/>
            <person name="Ngan C.Y."/>
            <person name="Lipzen A."/>
            <person name="Barry K."/>
            <person name="Grigoriev I.V."/>
            <person name="Gunde-Cimerman N."/>
        </authorList>
    </citation>
    <scope>NUCLEOTIDE SEQUENCE [LARGE SCALE GENOMIC DNA]</scope>
    <source>
        <strain evidence="1 2">EXF-2481</strain>
    </source>
</reference>
<evidence type="ECO:0000313" key="2">
    <source>
        <dbReference type="Proteomes" id="UP000030641"/>
    </source>
</evidence>
<proteinExistence type="predicted"/>
<evidence type="ECO:0008006" key="3">
    <source>
        <dbReference type="Google" id="ProtNLM"/>
    </source>
</evidence>
<dbReference type="SUPFAM" id="SSF52047">
    <property type="entry name" value="RNI-like"/>
    <property type="match status" value="1"/>
</dbReference>
<accession>A0A074YBS5</accession>
<dbReference type="AlphaFoldDB" id="A0A074YBS5"/>